<evidence type="ECO:0000256" key="4">
    <source>
        <dbReference type="ARBA" id="ARBA00004659"/>
    </source>
</evidence>
<comment type="similarity">
    <text evidence="5 12">Belongs to the purine/pyrimidine phosphoribosyltransferase family.</text>
</comment>
<dbReference type="GO" id="GO:0016208">
    <property type="term" value="F:AMP binding"/>
    <property type="evidence" value="ECO:0007669"/>
    <property type="project" value="TreeGrafter"/>
</dbReference>
<dbReference type="CDD" id="cd06223">
    <property type="entry name" value="PRTases_typeI"/>
    <property type="match status" value="1"/>
</dbReference>
<reference evidence="15 16" key="1">
    <citation type="submission" date="2019-03" db="EMBL/GenBank/DDBJ databases">
        <title>Genomic analyses of the natural microbiome of Caenorhabditis elegans.</title>
        <authorList>
            <person name="Samuel B."/>
        </authorList>
    </citation>
    <scope>NUCLEOTIDE SEQUENCE [LARGE SCALE GENOMIC DNA]</scope>
    <source>
        <strain evidence="15 16">JUb18</strain>
    </source>
</reference>
<evidence type="ECO:0000256" key="13">
    <source>
        <dbReference type="SAM" id="MobiDB-lite"/>
    </source>
</evidence>
<keyword evidence="16" id="KW-1185">Reference proteome</keyword>
<comment type="function">
    <text evidence="2 12">Catalyzes a salvage reaction resulting in the formation of AMP, that is energically less costly than de novo synthesis.</text>
</comment>
<dbReference type="NCBIfam" id="NF002636">
    <property type="entry name" value="PRK02304.1-5"/>
    <property type="match status" value="1"/>
</dbReference>
<evidence type="ECO:0000256" key="9">
    <source>
        <dbReference type="ARBA" id="ARBA00022676"/>
    </source>
</evidence>
<keyword evidence="10 12" id="KW-0808">Transferase</keyword>
<dbReference type="InterPro" id="IPR005764">
    <property type="entry name" value="Ade_phspho_trans"/>
</dbReference>
<dbReference type="Pfam" id="PF00156">
    <property type="entry name" value="Pribosyltran"/>
    <property type="match status" value="1"/>
</dbReference>
<evidence type="ECO:0000256" key="12">
    <source>
        <dbReference type="HAMAP-Rule" id="MF_00004"/>
    </source>
</evidence>
<evidence type="ECO:0000256" key="3">
    <source>
        <dbReference type="ARBA" id="ARBA00004496"/>
    </source>
</evidence>
<evidence type="ECO:0000256" key="11">
    <source>
        <dbReference type="ARBA" id="ARBA00022726"/>
    </source>
</evidence>
<dbReference type="PANTHER" id="PTHR32315:SF3">
    <property type="entry name" value="ADENINE PHOSPHORIBOSYLTRANSFERASE"/>
    <property type="match status" value="1"/>
</dbReference>
<dbReference type="GO" id="GO:0002055">
    <property type="term" value="F:adenine binding"/>
    <property type="evidence" value="ECO:0007669"/>
    <property type="project" value="TreeGrafter"/>
</dbReference>
<dbReference type="HAMAP" id="MF_00004">
    <property type="entry name" value="Aden_phosphoribosyltr"/>
    <property type="match status" value="1"/>
</dbReference>
<dbReference type="AlphaFoldDB" id="A0A4R6S7M9"/>
<comment type="subunit">
    <text evidence="6 12">Homodimer.</text>
</comment>
<evidence type="ECO:0000313" key="16">
    <source>
        <dbReference type="Proteomes" id="UP000295601"/>
    </source>
</evidence>
<keyword evidence="8 12" id="KW-0963">Cytoplasm</keyword>
<protein>
    <recommendedName>
        <fullName evidence="7 12">Adenine phosphoribosyltransferase</fullName>
        <shortName evidence="12">APRT</shortName>
        <ecNumber evidence="7 12">2.4.2.7</ecNumber>
    </recommendedName>
</protein>
<dbReference type="SUPFAM" id="SSF53271">
    <property type="entry name" value="PRTase-like"/>
    <property type="match status" value="1"/>
</dbReference>
<dbReference type="GO" id="GO:0044209">
    <property type="term" value="P:AMP salvage"/>
    <property type="evidence" value="ECO:0007669"/>
    <property type="project" value="UniProtKB-UniRule"/>
</dbReference>
<dbReference type="InterPro" id="IPR029057">
    <property type="entry name" value="PRTase-like"/>
</dbReference>
<dbReference type="InterPro" id="IPR000836">
    <property type="entry name" value="PRTase_dom"/>
</dbReference>
<evidence type="ECO:0000259" key="14">
    <source>
        <dbReference type="Pfam" id="PF00156"/>
    </source>
</evidence>
<dbReference type="GO" id="GO:0005737">
    <property type="term" value="C:cytoplasm"/>
    <property type="evidence" value="ECO:0007669"/>
    <property type="project" value="UniProtKB-SubCell"/>
</dbReference>
<evidence type="ECO:0000256" key="8">
    <source>
        <dbReference type="ARBA" id="ARBA00022490"/>
    </source>
</evidence>
<evidence type="ECO:0000256" key="2">
    <source>
        <dbReference type="ARBA" id="ARBA00003968"/>
    </source>
</evidence>
<feature type="region of interest" description="Disordered" evidence="13">
    <location>
        <begin position="1"/>
        <end position="32"/>
    </location>
</feature>
<dbReference type="EMBL" id="SNYA01000001">
    <property type="protein sequence ID" value="TDP95374.1"/>
    <property type="molecule type" value="Genomic_DNA"/>
</dbReference>
<dbReference type="FunFam" id="3.40.50.2020:FF:000004">
    <property type="entry name" value="Adenine phosphoribosyltransferase"/>
    <property type="match status" value="1"/>
</dbReference>
<organism evidence="15 16">
    <name type="scientific">Leucobacter luti</name>
    <dbReference type="NCBI Taxonomy" id="340320"/>
    <lineage>
        <taxon>Bacteria</taxon>
        <taxon>Bacillati</taxon>
        <taxon>Actinomycetota</taxon>
        <taxon>Actinomycetes</taxon>
        <taxon>Micrococcales</taxon>
        <taxon>Microbacteriaceae</taxon>
        <taxon>Leucobacter</taxon>
    </lineage>
</organism>
<dbReference type="GO" id="GO:0003999">
    <property type="term" value="F:adenine phosphoribosyltransferase activity"/>
    <property type="evidence" value="ECO:0007669"/>
    <property type="project" value="UniProtKB-UniRule"/>
</dbReference>
<dbReference type="InterPro" id="IPR050054">
    <property type="entry name" value="UPRTase/APRTase"/>
</dbReference>
<evidence type="ECO:0000256" key="5">
    <source>
        <dbReference type="ARBA" id="ARBA00008391"/>
    </source>
</evidence>
<keyword evidence="9 12" id="KW-0328">Glycosyltransferase</keyword>
<feature type="compositionally biased region" description="Polar residues" evidence="13">
    <location>
        <begin position="20"/>
        <end position="32"/>
    </location>
</feature>
<name>A0A4R6S7M9_9MICO</name>
<comment type="caution">
    <text evidence="15">The sequence shown here is derived from an EMBL/GenBank/DDBJ whole genome shotgun (WGS) entry which is preliminary data.</text>
</comment>
<comment type="pathway">
    <text evidence="4 12">Purine metabolism; AMP biosynthesis via salvage pathway; AMP from adenine: step 1/1.</text>
</comment>
<comment type="subcellular location">
    <subcellularLocation>
        <location evidence="3 12">Cytoplasm</location>
    </subcellularLocation>
</comment>
<evidence type="ECO:0000256" key="6">
    <source>
        <dbReference type="ARBA" id="ARBA00011738"/>
    </source>
</evidence>
<accession>A0A4R6S7M9</accession>
<dbReference type="EC" id="2.4.2.7" evidence="7 12"/>
<evidence type="ECO:0000256" key="1">
    <source>
        <dbReference type="ARBA" id="ARBA00000868"/>
    </source>
</evidence>
<proteinExistence type="inferred from homology"/>
<evidence type="ECO:0000256" key="10">
    <source>
        <dbReference type="ARBA" id="ARBA00022679"/>
    </source>
</evidence>
<dbReference type="NCBIfam" id="NF002634">
    <property type="entry name" value="PRK02304.1-3"/>
    <property type="match status" value="1"/>
</dbReference>
<dbReference type="GO" id="GO:0006168">
    <property type="term" value="P:adenine salvage"/>
    <property type="evidence" value="ECO:0007669"/>
    <property type="project" value="InterPro"/>
</dbReference>
<evidence type="ECO:0000256" key="7">
    <source>
        <dbReference type="ARBA" id="ARBA00011893"/>
    </source>
</evidence>
<gene>
    <name evidence="12" type="primary">apt</name>
    <name evidence="15" type="ORF">EDF62_0058</name>
</gene>
<dbReference type="GO" id="GO:0006166">
    <property type="term" value="P:purine ribonucleoside salvage"/>
    <property type="evidence" value="ECO:0007669"/>
    <property type="project" value="UniProtKB-KW"/>
</dbReference>
<feature type="domain" description="Phosphoribosyltransferase" evidence="14">
    <location>
        <begin position="80"/>
        <end position="182"/>
    </location>
</feature>
<dbReference type="UniPathway" id="UPA00588">
    <property type="reaction ID" value="UER00646"/>
</dbReference>
<evidence type="ECO:0000313" key="15">
    <source>
        <dbReference type="EMBL" id="TDP95374.1"/>
    </source>
</evidence>
<dbReference type="PANTHER" id="PTHR32315">
    <property type="entry name" value="ADENINE PHOSPHORIBOSYLTRANSFERASE"/>
    <property type="match status" value="1"/>
</dbReference>
<dbReference type="Proteomes" id="UP000295601">
    <property type="component" value="Unassembled WGS sequence"/>
</dbReference>
<dbReference type="Gene3D" id="3.40.50.2020">
    <property type="match status" value="1"/>
</dbReference>
<sequence>MRNAPTRRGEHGTLVLVPENPSTSASSQPTPNSAALQRAESLILEVPDYPAAGILFRDITPLLADGPAFRATVDALIAPFAGTFDVVAGLEARGFLFASAAAYASGAGLMPVRKAGKLPRPAAQVDYALEYGVAVVEAHDDFPRGSRVLLIDDVLATGGTLIAAHALMRELGYEVAGTSVLFEIEDLGGRAALNDPQLHTVFHS</sequence>
<keyword evidence="11 12" id="KW-0660">Purine salvage</keyword>
<comment type="catalytic activity">
    <reaction evidence="1 12">
        <text>AMP + diphosphate = 5-phospho-alpha-D-ribose 1-diphosphate + adenine</text>
        <dbReference type="Rhea" id="RHEA:16609"/>
        <dbReference type="ChEBI" id="CHEBI:16708"/>
        <dbReference type="ChEBI" id="CHEBI:33019"/>
        <dbReference type="ChEBI" id="CHEBI:58017"/>
        <dbReference type="ChEBI" id="CHEBI:456215"/>
        <dbReference type="EC" id="2.4.2.7"/>
    </reaction>
</comment>